<proteinExistence type="predicted"/>
<accession>A0A699GZD9</accession>
<dbReference type="InterPro" id="IPR021109">
    <property type="entry name" value="Peptidase_aspartic_dom_sf"/>
</dbReference>
<dbReference type="AlphaFoldDB" id="A0A699GZD9"/>
<protein>
    <recommendedName>
        <fullName evidence="2">Reverse transcriptase domain-containing protein</fullName>
    </recommendedName>
</protein>
<dbReference type="CDD" id="cd00303">
    <property type="entry name" value="retropepsin_like"/>
    <property type="match status" value="1"/>
</dbReference>
<dbReference type="EMBL" id="BKCJ010079570">
    <property type="protein sequence ID" value="GEW90455.1"/>
    <property type="molecule type" value="Genomic_DNA"/>
</dbReference>
<evidence type="ECO:0008006" key="2">
    <source>
        <dbReference type="Google" id="ProtNLM"/>
    </source>
</evidence>
<gene>
    <name evidence="1" type="ORF">Tci_262431</name>
</gene>
<dbReference type="Gene3D" id="2.40.70.10">
    <property type="entry name" value="Acid Proteases"/>
    <property type="match status" value="1"/>
</dbReference>
<evidence type="ECO:0000313" key="1">
    <source>
        <dbReference type="EMBL" id="GEW90455.1"/>
    </source>
</evidence>
<dbReference type="PANTHER" id="PTHR33067">
    <property type="entry name" value="RNA-DIRECTED DNA POLYMERASE-RELATED"/>
    <property type="match status" value="1"/>
</dbReference>
<sequence length="318" mass="37416">MEEMLYKFIDEGKREHEEMRTFICEFLTTNEIFFKERNNSLSELRFEVQELLKPSSEKQTPPVPFPRILRKEKEEAQYKKFLENLKQLYINLPFIKALTQMPKYTKFSKDLGASISLISYTMYEKLGLGESKPTRMSLELAERSIQYPRGIIVNVLIKFDKFVLPIDFVIFDMPEDSRVPITLKRPFLAIARAMIDVFNKKITLRVRDDEGLEKSIDHSYLESFESFECKVVDDSDSGEPIRRIHSINTSYPVAWETVEPNKAESNHPYLVSTNMIDEKKPELKFLPHHLEYVYLHGDKSFPITISSELSKKCYFCKY</sequence>
<comment type="caution">
    <text evidence="1">The sequence shown here is derived from an EMBL/GenBank/DDBJ whole genome shotgun (WGS) entry which is preliminary data.</text>
</comment>
<reference evidence="1" key="1">
    <citation type="journal article" date="2019" name="Sci. Rep.">
        <title>Draft genome of Tanacetum cinerariifolium, the natural source of mosquito coil.</title>
        <authorList>
            <person name="Yamashiro T."/>
            <person name="Shiraishi A."/>
            <person name="Satake H."/>
            <person name="Nakayama K."/>
        </authorList>
    </citation>
    <scope>NUCLEOTIDE SEQUENCE</scope>
</reference>
<organism evidence="1">
    <name type="scientific">Tanacetum cinerariifolium</name>
    <name type="common">Dalmatian daisy</name>
    <name type="synonym">Chrysanthemum cinerariifolium</name>
    <dbReference type="NCBI Taxonomy" id="118510"/>
    <lineage>
        <taxon>Eukaryota</taxon>
        <taxon>Viridiplantae</taxon>
        <taxon>Streptophyta</taxon>
        <taxon>Embryophyta</taxon>
        <taxon>Tracheophyta</taxon>
        <taxon>Spermatophyta</taxon>
        <taxon>Magnoliopsida</taxon>
        <taxon>eudicotyledons</taxon>
        <taxon>Gunneridae</taxon>
        <taxon>Pentapetalae</taxon>
        <taxon>asterids</taxon>
        <taxon>campanulids</taxon>
        <taxon>Asterales</taxon>
        <taxon>Asteraceae</taxon>
        <taxon>Asteroideae</taxon>
        <taxon>Anthemideae</taxon>
        <taxon>Anthemidinae</taxon>
        <taxon>Tanacetum</taxon>
    </lineage>
</organism>
<name>A0A699GZD9_TANCI</name>
<dbReference type="PANTHER" id="PTHR33067:SF35">
    <property type="entry name" value="ASPARTIC PEPTIDASE DDI1-TYPE DOMAIN-CONTAINING PROTEIN"/>
    <property type="match status" value="1"/>
</dbReference>